<dbReference type="PANTHER" id="PTHR45913:SF10">
    <property type="entry name" value="DUF4371 DOMAIN-CONTAINING PROTEIN"/>
    <property type="match status" value="1"/>
</dbReference>
<evidence type="ECO:0008006" key="2">
    <source>
        <dbReference type="Google" id="ProtNLM"/>
    </source>
</evidence>
<sequence length="186" mass="21849">METIVKIVNFIVSRSSMTNRQFKSLLQVSESEYTDLLLHSNVRWLSRVNVLNRFVSLLEEIKIFVEEKHFPELNNEDWLFKLMFLIDMNIFLRDILSNTYKCFPNVKACSNRFNVNKNELQKYIATLKEKFSKRAFGSTYTCDQIFSHMKSKSTKKLSDNSTFGSLRKTKSQIEKLIKNLQGQGSH</sequence>
<evidence type="ECO:0000313" key="1">
    <source>
        <dbReference type="EMBL" id="KOF93170.1"/>
    </source>
</evidence>
<dbReference type="AlphaFoldDB" id="A0A0L8HWL3"/>
<dbReference type="OrthoDB" id="6137485at2759"/>
<dbReference type="PANTHER" id="PTHR45913">
    <property type="entry name" value="EPM2A-INTERACTING PROTEIN 1"/>
    <property type="match status" value="1"/>
</dbReference>
<reference evidence="1" key="1">
    <citation type="submission" date="2015-07" db="EMBL/GenBank/DDBJ databases">
        <title>MeaNS - Measles Nucleotide Surveillance Program.</title>
        <authorList>
            <person name="Tran T."/>
            <person name="Druce J."/>
        </authorList>
    </citation>
    <scope>NUCLEOTIDE SEQUENCE</scope>
    <source>
        <strain evidence="1">UCB-OBI-ISO-001</strain>
        <tissue evidence="1">Gonad</tissue>
    </source>
</reference>
<organism evidence="1">
    <name type="scientific">Octopus bimaculoides</name>
    <name type="common">California two-spotted octopus</name>
    <dbReference type="NCBI Taxonomy" id="37653"/>
    <lineage>
        <taxon>Eukaryota</taxon>
        <taxon>Metazoa</taxon>
        <taxon>Spiralia</taxon>
        <taxon>Lophotrochozoa</taxon>
        <taxon>Mollusca</taxon>
        <taxon>Cephalopoda</taxon>
        <taxon>Coleoidea</taxon>
        <taxon>Octopodiformes</taxon>
        <taxon>Octopoda</taxon>
        <taxon>Incirrata</taxon>
        <taxon>Octopodidae</taxon>
        <taxon>Octopus</taxon>
    </lineage>
</organism>
<name>A0A0L8HWL3_OCTBM</name>
<dbReference type="EMBL" id="KQ417218">
    <property type="protein sequence ID" value="KOF93170.1"/>
    <property type="molecule type" value="Genomic_DNA"/>
</dbReference>
<proteinExistence type="predicted"/>
<gene>
    <name evidence="1" type="ORF">OCBIM_22004966mg</name>
</gene>
<accession>A0A0L8HWL3</accession>
<protein>
    <recommendedName>
        <fullName evidence="2">HAT C-terminal dimerisation domain-containing protein</fullName>
    </recommendedName>
</protein>
<dbReference type="STRING" id="37653.A0A0L8HWL3"/>